<reference evidence="2 3" key="1">
    <citation type="submission" date="2021-04" db="EMBL/GenBank/DDBJ databases">
        <title>Pseudomonas boanensis sp. nov., a bacterium isolated from river water used for household purposes in Boane District, Mozambique.</title>
        <authorList>
            <person name="Nicklasson M."/>
            <person name="Martin-Rodriguez A.J."/>
            <person name="Thorell K."/>
            <person name="Neves L."/>
            <person name="Mussagy A."/>
            <person name="Rydberg H.A."/>
            <person name="Hernroth B."/>
            <person name="Svensson-Stadler L."/>
            <person name="Sjoling A."/>
        </authorList>
    </citation>
    <scope>NUCLEOTIDE SEQUENCE [LARGE SCALE GENOMIC DNA]</scope>
    <source>
        <strain evidence="2 3">DB1</strain>
    </source>
</reference>
<feature type="chain" id="PRO_5046818156" evidence="1">
    <location>
        <begin position="19"/>
        <end position="244"/>
    </location>
</feature>
<comment type="caution">
    <text evidence="2">The sequence shown here is derived from an EMBL/GenBank/DDBJ whole genome shotgun (WGS) entry which is preliminary data.</text>
</comment>
<evidence type="ECO:0000313" key="2">
    <source>
        <dbReference type="EMBL" id="MBT8767828.1"/>
    </source>
</evidence>
<dbReference type="RefSeq" id="WP_215377381.1">
    <property type="nucleotide sequence ID" value="NZ_JAGTIS010000009.1"/>
</dbReference>
<keyword evidence="1" id="KW-0732">Signal</keyword>
<feature type="signal peptide" evidence="1">
    <location>
        <begin position="1"/>
        <end position="18"/>
    </location>
</feature>
<gene>
    <name evidence="2" type="ORF">J7302_17080</name>
</gene>
<accession>A0ABS5XKL6</accession>
<evidence type="ECO:0000313" key="3">
    <source>
        <dbReference type="Proteomes" id="UP001519667"/>
    </source>
</evidence>
<dbReference type="Proteomes" id="UP001519667">
    <property type="component" value="Unassembled WGS sequence"/>
</dbReference>
<organism evidence="2 3">
    <name type="scientific">Metapseudomonas boanensis</name>
    <dbReference type="NCBI Taxonomy" id="2822138"/>
    <lineage>
        <taxon>Bacteria</taxon>
        <taxon>Pseudomonadati</taxon>
        <taxon>Pseudomonadota</taxon>
        <taxon>Gammaproteobacteria</taxon>
        <taxon>Pseudomonadales</taxon>
        <taxon>Pseudomonadaceae</taxon>
        <taxon>Metapseudomonas</taxon>
    </lineage>
</organism>
<name>A0ABS5XKL6_9GAMM</name>
<sequence length="244" mass="27064">MMRKLLLLLCLLSPLTWGNEQDARSLGELSSHSRLLCASAMVYFNPQERESARCALSATFYHLNTLSRLVVQLGNPEALQSPVQTMERLFKTLDGLPHDQAPRSPELVGQLLEQERRLEQAAQTLSAGMKQDPAGDPGAPFNAQSQALASLLLDYQLRAYPLPNKLDFALPEAQASRLDADIEQRFDQLLADHPDHADVLGKARTNYRFVRAQLQQGGDRTHGGAEFYLSRAVVDLDELAVTLS</sequence>
<protein>
    <submittedName>
        <fullName evidence="2">Uncharacterized protein</fullName>
    </submittedName>
</protein>
<proteinExistence type="predicted"/>
<keyword evidence="3" id="KW-1185">Reference proteome</keyword>
<dbReference type="EMBL" id="JAGTIS010000009">
    <property type="protein sequence ID" value="MBT8767828.1"/>
    <property type="molecule type" value="Genomic_DNA"/>
</dbReference>
<evidence type="ECO:0000256" key="1">
    <source>
        <dbReference type="SAM" id="SignalP"/>
    </source>
</evidence>